<reference evidence="3" key="1">
    <citation type="submission" date="2019-07" db="EMBL/GenBank/DDBJ databases">
        <title>De Novo Assembly of kiwifruit Actinidia rufa.</title>
        <authorList>
            <person name="Sugita-Konishi S."/>
            <person name="Sato K."/>
            <person name="Mori E."/>
            <person name="Abe Y."/>
            <person name="Kisaki G."/>
            <person name="Hamano K."/>
            <person name="Suezawa K."/>
            <person name="Otani M."/>
            <person name="Fukuda T."/>
            <person name="Manabe T."/>
            <person name="Gomi K."/>
            <person name="Tabuchi M."/>
            <person name="Akimitsu K."/>
            <person name="Kataoka I."/>
        </authorList>
    </citation>
    <scope>NUCLEOTIDE SEQUENCE [LARGE SCALE GENOMIC DNA]</scope>
    <source>
        <strain evidence="3">cv. Fuchu</strain>
    </source>
</reference>
<proteinExistence type="predicted"/>
<name>A0A7J0DCE2_9ERIC</name>
<evidence type="ECO:0000313" key="2">
    <source>
        <dbReference type="EMBL" id="GFS32287.1"/>
    </source>
</evidence>
<feature type="region of interest" description="Disordered" evidence="1">
    <location>
        <begin position="86"/>
        <end position="111"/>
    </location>
</feature>
<feature type="compositionally biased region" description="Basic and acidic residues" evidence="1">
    <location>
        <begin position="256"/>
        <end position="275"/>
    </location>
</feature>
<keyword evidence="3" id="KW-1185">Reference proteome</keyword>
<feature type="region of interest" description="Disordered" evidence="1">
    <location>
        <begin position="252"/>
        <end position="275"/>
    </location>
</feature>
<dbReference type="OrthoDB" id="1752359at2759"/>
<evidence type="ECO:0000256" key="1">
    <source>
        <dbReference type="SAM" id="MobiDB-lite"/>
    </source>
</evidence>
<dbReference type="AlphaFoldDB" id="A0A7J0DCE2"/>
<dbReference type="Proteomes" id="UP000585474">
    <property type="component" value="Unassembled WGS sequence"/>
</dbReference>
<dbReference type="EMBL" id="BJWL01000160">
    <property type="protein sequence ID" value="GFS32287.1"/>
    <property type="molecule type" value="Genomic_DNA"/>
</dbReference>
<feature type="region of interest" description="Disordered" evidence="1">
    <location>
        <begin position="353"/>
        <end position="401"/>
    </location>
</feature>
<evidence type="ECO:0000313" key="3">
    <source>
        <dbReference type="Proteomes" id="UP000585474"/>
    </source>
</evidence>
<comment type="caution">
    <text evidence="2">The sequence shown here is derived from an EMBL/GenBank/DDBJ whole genome shotgun (WGS) entry which is preliminary data.</text>
</comment>
<gene>
    <name evidence="2" type="ORF">Acr_00g0021760</name>
</gene>
<feature type="region of interest" description="Disordered" evidence="1">
    <location>
        <begin position="152"/>
        <end position="215"/>
    </location>
</feature>
<feature type="compositionally biased region" description="Polar residues" evidence="1">
    <location>
        <begin position="161"/>
        <end position="171"/>
    </location>
</feature>
<protein>
    <submittedName>
        <fullName evidence="2">Uncharacterized protein</fullName>
    </submittedName>
</protein>
<organism evidence="2 3">
    <name type="scientific">Actinidia rufa</name>
    <dbReference type="NCBI Taxonomy" id="165716"/>
    <lineage>
        <taxon>Eukaryota</taxon>
        <taxon>Viridiplantae</taxon>
        <taxon>Streptophyta</taxon>
        <taxon>Embryophyta</taxon>
        <taxon>Tracheophyta</taxon>
        <taxon>Spermatophyta</taxon>
        <taxon>Magnoliopsida</taxon>
        <taxon>eudicotyledons</taxon>
        <taxon>Gunneridae</taxon>
        <taxon>Pentapetalae</taxon>
        <taxon>asterids</taxon>
        <taxon>Ericales</taxon>
        <taxon>Actinidiaceae</taxon>
        <taxon>Actinidia</taxon>
    </lineage>
</organism>
<accession>A0A7J0DCE2</accession>
<sequence>MNQISTLNSSYKQEAPPQLCALLLLSLSSYCSCSNVHLALVTSCSSKLLSKYHLLASNLNADVGDLGNSLPSWIFDHLGSKSYMSAEVTQLPSSPKEDPLSPKGSPLVDIRPPLERETNTMTQGELDHLRESYSFSAGIQIRLPEVGETIMSARSDEEPVRSQTLDDSISRQGRRRPYSRGIPSTSMGEQENSSSSQETIGNSSKGYPRTLGFQGSQGYEAPHSFALDSRRMASTGWDNAKDKLAGYVAPIAGDESDSHYSQDDPRQGDHSRDGSVEYIGTIRKEMRKVLPRLPDLTHYGSLGKTMSKKISLKKLALMVKGEESMGVTPAAKGIVIGKKRQIDETLDILPSKKGKKVVDTKKNGAMSPPKDKKKASTKSKATLRQTATKANPTVAVRGEGT</sequence>
<feature type="compositionally biased region" description="Polar residues" evidence="1">
    <location>
        <begin position="182"/>
        <end position="205"/>
    </location>
</feature>